<dbReference type="Pfam" id="PF03544">
    <property type="entry name" value="TonB_C"/>
    <property type="match status" value="1"/>
</dbReference>
<evidence type="ECO:0000313" key="3">
    <source>
        <dbReference type="EMBL" id="RVU47154.1"/>
    </source>
</evidence>
<dbReference type="EMBL" id="SACR01000002">
    <property type="protein sequence ID" value="RVU47154.1"/>
    <property type="molecule type" value="Genomic_DNA"/>
</dbReference>
<evidence type="ECO:0000259" key="2">
    <source>
        <dbReference type="Pfam" id="PF03544"/>
    </source>
</evidence>
<sequence>MNLRKTFAMAALGQVLAFALAAAATGSAGAQTPDKPYTVEIWSDATFGPDGKLQKLEVADAAAQPAAFVERVKKQLASARIPPVTDSAGQPATFETGVRVMYLVTPAASGGTVRMTGMTIEPRPVKRYGASEPDGLPYDTTLNVRLVCTIDTAGECKEPKVLEADGTYPVLRRWAIASLQGWRFAPQRINGQAVPAEVDVTLSLRIDNYRPADFRNPLKIGN</sequence>
<dbReference type="RefSeq" id="WP_128227622.1">
    <property type="nucleotide sequence ID" value="NZ_SACR01000002.1"/>
</dbReference>
<feature type="signal peptide" evidence="1">
    <location>
        <begin position="1"/>
        <end position="30"/>
    </location>
</feature>
<gene>
    <name evidence="3" type="ORF">EOE66_05175</name>
</gene>
<comment type="caution">
    <text evidence="3">The sequence shown here is derived from an EMBL/GenBank/DDBJ whole genome shotgun (WGS) entry which is preliminary data.</text>
</comment>
<keyword evidence="4" id="KW-1185">Reference proteome</keyword>
<evidence type="ECO:0000256" key="1">
    <source>
        <dbReference type="SAM" id="SignalP"/>
    </source>
</evidence>
<feature type="chain" id="PRO_5019165108" description="TonB C-terminal domain-containing protein" evidence="1">
    <location>
        <begin position="31"/>
        <end position="222"/>
    </location>
</feature>
<dbReference type="Gene3D" id="3.30.1150.10">
    <property type="match status" value="1"/>
</dbReference>
<keyword evidence="1" id="KW-0732">Signal</keyword>
<proteinExistence type="predicted"/>
<name>A0A437RK37_9BURK</name>
<dbReference type="SUPFAM" id="SSF74653">
    <property type="entry name" value="TolA/TonB C-terminal domain"/>
    <property type="match status" value="1"/>
</dbReference>
<dbReference type="OrthoDB" id="8899478at2"/>
<dbReference type="GO" id="GO:0055085">
    <property type="term" value="P:transmembrane transport"/>
    <property type="evidence" value="ECO:0007669"/>
    <property type="project" value="InterPro"/>
</dbReference>
<dbReference type="Proteomes" id="UP000285575">
    <property type="component" value="Unassembled WGS sequence"/>
</dbReference>
<protein>
    <recommendedName>
        <fullName evidence="2">TonB C-terminal domain-containing protein</fullName>
    </recommendedName>
</protein>
<dbReference type="AlphaFoldDB" id="A0A437RK37"/>
<organism evidence="3 4">
    <name type="scientific">Rubrivivax rivuli</name>
    <dbReference type="NCBI Taxonomy" id="1862385"/>
    <lineage>
        <taxon>Bacteria</taxon>
        <taxon>Pseudomonadati</taxon>
        <taxon>Pseudomonadota</taxon>
        <taxon>Betaproteobacteria</taxon>
        <taxon>Burkholderiales</taxon>
        <taxon>Sphaerotilaceae</taxon>
        <taxon>Rubrivivax</taxon>
    </lineage>
</organism>
<reference evidence="3 4" key="1">
    <citation type="submission" date="2019-01" db="EMBL/GenBank/DDBJ databases">
        <authorList>
            <person name="Chen W.-M."/>
        </authorList>
    </citation>
    <scope>NUCLEOTIDE SEQUENCE [LARGE SCALE GENOMIC DNA]</scope>
    <source>
        <strain evidence="3 4">KYPY4</strain>
    </source>
</reference>
<evidence type="ECO:0000313" key="4">
    <source>
        <dbReference type="Proteomes" id="UP000285575"/>
    </source>
</evidence>
<dbReference type="InterPro" id="IPR037682">
    <property type="entry name" value="TonB_C"/>
</dbReference>
<feature type="domain" description="TonB C-terminal" evidence="2">
    <location>
        <begin position="144"/>
        <end position="201"/>
    </location>
</feature>
<accession>A0A437RK37</accession>